<keyword evidence="1" id="KW-0805">Transcription regulation</keyword>
<dbReference type="PROSITE" id="PS01117">
    <property type="entry name" value="HTH_MARR_1"/>
    <property type="match status" value="1"/>
</dbReference>
<dbReference type="InterPro" id="IPR023187">
    <property type="entry name" value="Tscrpt_reg_MarR-type_CS"/>
</dbReference>
<accession>A0ABP9P8Q5</accession>
<dbReference type="PANTHER" id="PTHR33164:SF43">
    <property type="entry name" value="HTH-TYPE TRANSCRIPTIONAL REPRESSOR YETL"/>
    <property type="match status" value="1"/>
</dbReference>
<dbReference type="RefSeq" id="WP_345613367.1">
    <property type="nucleotide sequence ID" value="NZ_BAABJO010000060.1"/>
</dbReference>
<keyword evidence="2" id="KW-0238">DNA-binding</keyword>
<keyword evidence="3" id="KW-0804">Transcription</keyword>
<evidence type="ECO:0000313" key="6">
    <source>
        <dbReference type="EMBL" id="GAA5142382.1"/>
    </source>
</evidence>
<protein>
    <recommendedName>
        <fullName evidence="5">HTH marR-type domain-containing protein</fullName>
    </recommendedName>
</protein>
<evidence type="ECO:0000256" key="1">
    <source>
        <dbReference type="ARBA" id="ARBA00023015"/>
    </source>
</evidence>
<evidence type="ECO:0000259" key="5">
    <source>
        <dbReference type="PROSITE" id="PS50995"/>
    </source>
</evidence>
<name>A0ABP9P8Q5_9PSEU</name>
<organism evidence="6 7">
    <name type="scientific">Pseudonocardia adelaidensis</name>
    <dbReference type="NCBI Taxonomy" id="648754"/>
    <lineage>
        <taxon>Bacteria</taxon>
        <taxon>Bacillati</taxon>
        <taxon>Actinomycetota</taxon>
        <taxon>Actinomycetes</taxon>
        <taxon>Pseudonocardiales</taxon>
        <taxon>Pseudonocardiaceae</taxon>
        <taxon>Pseudonocardia</taxon>
    </lineage>
</organism>
<evidence type="ECO:0000313" key="7">
    <source>
        <dbReference type="Proteomes" id="UP001500804"/>
    </source>
</evidence>
<feature type="domain" description="HTH marR-type" evidence="5">
    <location>
        <begin position="26"/>
        <end position="158"/>
    </location>
</feature>
<dbReference type="SUPFAM" id="SSF46785">
    <property type="entry name" value="Winged helix' DNA-binding domain"/>
    <property type="match status" value="1"/>
</dbReference>
<dbReference type="Gene3D" id="1.10.10.10">
    <property type="entry name" value="Winged helix-like DNA-binding domain superfamily/Winged helix DNA-binding domain"/>
    <property type="match status" value="1"/>
</dbReference>
<dbReference type="Pfam" id="PF01047">
    <property type="entry name" value="MarR"/>
    <property type="match status" value="1"/>
</dbReference>
<gene>
    <name evidence="6" type="ORF">GCM10023320_82570</name>
</gene>
<dbReference type="PROSITE" id="PS50995">
    <property type="entry name" value="HTH_MARR_2"/>
    <property type="match status" value="1"/>
</dbReference>
<dbReference type="SMART" id="SM00347">
    <property type="entry name" value="HTH_MARR"/>
    <property type="match status" value="1"/>
</dbReference>
<evidence type="ECO:0000256" key="4">
    <source>
        <dbReference type="SAM" id="MobiDB-lite"/>
    </source>
</evidence>
<dbReference type="InterPro" id="IPR000835">
    <property type="entry name" value="HTH_MarR-typ"/>
</dbReference>
<feature type="region of interest" description="Disordered" evidence="4">
    <location>
        <begin position="1"/>
        <end position="26"/>
    </location>
</feature>
<proteinExistence type="predicted"/>
<keyword evidence="7" id="KW-1185">Reference proteome</keyword>
<dbReference type="PANTHER" id="PTHR33164">
    <property type="entry name" value="TRANSCRIPTIONAL REGULATOR, MARR FAMILY"/>
    <property type="match status" value="1"/>
</dbReference>
<dbReference type="InterPro" id="IPR036390">
    <property type="entry name" value="WH_DNA-bd_sf"/>
</dbReference>
<dbReference type="Proteomes" id="UP001500804">
    <property type="component" value="Unassembled WGS sequence"/>
</dbReference>
<sequence>MPDSGTQPRSGGPAGGSGSPPAAARSGPISHAIFRLARIHRMSAGQLLRPIGLHPNQELLMMQLWDAGPQRQADLVAMLDSDSATITRTIQRLERAGFVRRRPSTSDRRVTIVEPTAASQALRREVERVWNRLEELTVDGLDDDERRVALQVLERLESNLGRAGVEAD</sequence>
<dbReference type="InterPro" id="IPR039422">
    <property type="entry name" value="MarR/SlyA-like"/>
</dbReference>
<reference evidence="7" key="1">
    <citation type="journal article" date="2019" name="Int. J. Syst. Evol. Microbiol.">
        <title>The Global Catalogue of Microorganisms (GCM) 10K type strain sequencing project: providing services to taxonomists for standard genome sequencing and annotation.</title>
        <authorList>
            <consortium name="The Broad Institute Genomics Platform"/>
            <consortium name="The Broad Institute Genome Sequencing Center for Infectious Disease"/>
            <person name="Wu L."/>
            <person name="Ma J."/>
        </authorList>
    </citation>
    <scope>NUCLEOTIDE SEQUENCE [LARGE SCALE GENOMIC DNA]</scope>
    <source>
        <strain evidence="7">JCM 18302</strain>
    </source>
</reference>
<evidence type="ECO:0000256" key="2">
    <source>
        <dbReference type="ARBA" id="ARBA00023125"/>
    </source>
</evidence>
<dbReference type="PRINTS" id="PR00598">
    <property type="entry name" value="HTHMARR"/>
</dbReference>
<dbReference type="InterPro" id="IPR036388">
    <property type="entry name" value="WH-like_DNA-bd_sf"/>
</dbReference>
<evidence type="ECO:0000256" key="3">
    <source>
        <dbReference type="ARBA" id="ARBA00023163"/>
    </source>
</evidence>
<dbReference type="EMBL" id="BAABJO010000060">
    <property type="protein sequence ID" value="GAA5142382.1"/>
    <property type="molecule type" value="Genomic_DNA"/>
</dbReference>
<comment type="caution">
    <text evidence="6">The sequence shown here is derived from an EMBL/GenBank/DDBJ whole genome shotgun (WGS) entry which is preliminary data.</text>
</comment>